<reference evidence="3" key="1">
    <citation type="submission" date="2021-01" db="EMBL/GenBank/DDBJ databases">
        <title>Caligus Genome Assembly.</title>
        <authorList>
            <person name="Gallardo-Escarate C."/>
        </authorList>
    </citation>
    <scope>NUCLEOTIDE SEQUENCE [LARGE SCALE GENOMIC DNA]</scope>
</reference>
<organism evidence="2 3">
    <name type="scientific">Caligus rogercresseyi</name>
    <name type="common">Sea louse</name>
    <dbReference type="NCBI Taxonomy" id="217165"/>
    <lineage>
        <taxon>Eukaryota</taxon>
        <taxon>Metazoa</taxon>
        <taxon>Ecdysozoa</taxon>
        <taxon>Arthropoda</taxon>
        <taxon>Crustacea</taxon>
        <taxon>Multicrustacea</taxon>
        <taxon>Hexanauplia</taxon>
        <taxon>Copepoda</taxon>
        <taxon>Siphonostomatoida</taxon>
        <taxon>Caligidae</taxon>
        <taxon>Caligus</taxon>
    </lineage>
</organism>
<keyword evidence="3" id="KW-1185">Reference proteome</keyword>
<dbReference type="AlphaFoldDB" id="A0A7T8KJ55"/>
<gene>
    <name evidence="2" type="ORF">FKW44_001739</name>
</gene>
<proteinExistence type="predicted"/>
<feature type="region of interest" description="Disordered" evidence="1">
    <location>
        <begin position="1"/>
        <end position="35"/>
    </location>
</feature>
<evidence type="ECO:0000256" key="1">
    <source>
        <dbReference type="SAM" id="MobiDB-lite"/>
    </source>
</evidence>
<evidence type="ECO:0000313" key="3">
    <source>
        <dbReference type="Proteomes" id="UP000595437"/>
    </source>
</evidence>
<name>A0A7T8KJ55_CALRO</name>
<dbReference type="Proteomes" id="UP000595437">
    <property type="component" value="Chromosome 1"/>
</dbReference>
<sequence>DSSSSKNSLLPLEAPAAKISSNDPSSPQSESWLPSSASIIQIRPMKFQINSS</sequence>
<evidence type="ECO:0000313" key="2">
    <source>
        <dbReference type="EMBL" id="QQP56910.1"/>
    </source>
</evidence>
<feature type="non-terminal residue" evidence="2">
    <location>
        <position position="52"/>
    </location>
</feature>
<protein>
    <submittedName>
        <fullName evidence="2">Uncharacterized protein</fullName>
    </submittedName>
</protein>
<feature type="non-terminal residue" evidence="2">
    <location>
        <position position="1"/>
    </location>
</feature>
<dbReference type="EMBL" id="CP045890">
    <property type="protein sequence ID" value="QQP56910.1"/>
    <property type="molecule type" value="Genomic_DNA"/>
</dbReference>
<feature type="compositionally biased region" description="Low complexity" evidence="1">
    <location>
        <begin position="20"/>
        <end position="35"/>
    </location>
</feature>
<accession>A0A7T8KJ55</accession>